<dbReference type="AlphaFoldDB" id="A0A4Q9MQA2"/>
<protein>
    <recommendedName>
        <fullName evidence="1">GST N-terminal domain-containing protein</fullName>
    </recommendedName>
</protein>
<dbReference type="Gene3D" id="1.20.1050.10">
    <property type="match status" value="1"/>
</dbReference>
<evidence type="ECO:0000313" key="2">
    <source>
        <dbReference type="EMBL" id="TBU29954.1"/>
    </source>
</evidence>
<evidence type="ECO:0000259" key="1">
    <source>
        <dbReference type="PROSITE" id="PS50404"/>
    </source>
</evidence>
<feature type="domain" description="GST N-terminal" evidence="1">
    <location>
        <begin position="19"/>
        <end position="110"/>
    </location>
</feature>
<dbReference type="PROSITE" id="PS50404">
    <property type="entry name" value="GST_NTER"/>
    <property type="match status" value="1"/>
</dbReference>
<name>A0A4Q9MQA2_9APHY</name>
<dbReference type="Gene3D" id="3.40.30.10">
    <property type="entry name" value="Glutaredoxin"/>
    <property type="match status" value="1"/>
</dbReference>
<gene>
    <name evidence="2" type="ORF">BD311DRAFT_777161</name>
</gene>
<accession>A0A4Q9MQA2</accession>
<dbReference type="SUPFAM" id="SSF52833">
    <property type="entry name" value="Thioredoxin-like"/>
    <property type="match status" value="1"/>
</dbReference>
<dbReference type="EMBL" id="ML143409">
    <property type="protein sequence ID" value="TBU29954.1"/>
    <property type="molecule type" value="Genomic_DNA"/>
</dbReference>
<dbReference type="InterPro" id="IPR004045">
    <property type="entry name" value="Glutathione_S-Trfase_N"/>
</dbReference>
<dbReference type="Pfam" id="PF13409">
    <property type="entry name" value="GST_N_2"/>
    <property type="match status" value="1"/>
</dbReference>
<organism evidence="2">
    <name type="scientific">Dichomitus squalens</name>
    <dbReference type="NCBI Taxonomy" id="114155"/>
    <lineage>
        <taxon>Eukaryota</taxon>
        <taxon>Fungi</taxon>
        <taxon>Dikarya</taxon>
        <taxon>Basidiomycota</taxon>
        <taxon>Agaricomycotina</taxon>
        <taxon>Agaricomycetes</taxon>
        <taxon>Polyporales</taxon>
        <taxon>Polyporaceae</taxon>
        <taxon>Dichomitus</taxon>
    </lineage>
</organism>
<dbReference type="InterPro" id="IPR036249">
    <property type="entry name" value="Thioredoxin-like_sf"/>
</dbReference>
<dbReference type="Pfam" id="PF22041">
    <property type="entry name" value="GST_C_7"/>
    <property type="match status" value="1"/>
</dbReference>
<sequence length="275" mass="30645">MAGSPIYYESSRADHFYDIPSIENIGTWSPYTLRTRYSLNIKGIPYKTVWVEYPDIAPLSKQIGAAPTGTGADGAPLYTLPMIYDPNTKTAVSDSGKIARYLDKTYPDTHKLIPAELDVFTAAFEDAFWGAFHRPDLVPVMNLAVFDILPPRSQSYFRRAREATFGTTMEDLAPLGSEKRANHWAKVRNDASKVAAWYEADGNKDKTFVLGDNAGVTYADVIVTAFFGCFRKGLGEDSQEWKDIAAWDGGRWKRLLAAFEKYGAVDAGEELKLQL</sequence>
<proteinExistence type="predicted"/>
<dbReference type="OrthoDB" id="4951845at2759"/>
<dbReference type="Proteomes" id="UP000292957">
    <property type="component" value="Unassembled WGS sequence"/>
</dbReference>
<dbReference type="InterPro" id="IPR054416">
    <property type="entry name" value="GST_UstS-like_C"/>
</dbReference>
<reference evidence="2" key="1">
    <citation type="submission" date="2019-01" db="EMBL/GenBank/DDBJ databases">
        <title>Draft genome sequences of three monokaryotic isolates of the white-rot basidiomycete fungus Dichomitus squalens.</title>
        <authorList>
            <consortium name="DOE Joint Genome Institute"/>
            <person name="Lopez S.C."/>
            <person name="Andreopoulos B."/>
            <person name="Pangilinan J."/>
            <person name="Lipzen A."/>
            <person name="Riley R."/>
            <person name="Ahrendt S."/>
            <person name="Ng V."/>
            <person name="Barry K."/>
            <person name="Daum C."/>
            <person name="Grigoriev I.V."/>
            <person name="Hilden K.S."/>
            <person name="Makela M.R."/>
            <person name="de Vries R.P."/>
        </authorList>
    </citation>
    <scope>NUCLEOTIDE SEQUENCE [LARGE SCALE GENOMIC DNA]</scope>
    <source>
        <strain evidence="2">OM18370.1</strain>
    </source>
</reference>